<name>A0A8T8SEW9_9BASI</name>
<feature type="region of interest" description="Disordered" evidence="1">
    <location>
        <begin position="1"/>
        <end position="32"/>
    </location>
</feature>
<gene>
    <name evidence="2" type="ORF">A4X13_0g8429</name>
</gene>
<evidence type="ECO:0000313" key="3">
    <source>
        <dbReference type="Proteomes" id="UP000077521"/>
    </source>
</evidence>
<reference evidence="2" key="1">
    <citation type="submission" date="2016-04" db="EMBL/GenBank/DDBJ databases">
        <authorList>
            <person name="Nguyen H.D."/>
            <person name="Samba Siva P."/>
            <person name="Cullis J."/>
            <person name="Levesque C.A."/>
            <person name="Hambleton S."/>
        </authorList>
    </citation>
    <scope>NUCLEOTIDE SEQUENCE</scope>
    <source>
        <strain evidence="2">DAOMC 236416</strain>
    </source>
</reference>
<reference evidence="2" key="2">
    <citation type="journal article" date="2019" name="IMA Fungus">
        <title>Genome sequencing and comparison of five Tilletia species to identify candidate genes for the detection of regulated species infecting wheat.</title>
        <authorList>
            <person name="Nguyen H.D.T."/>
            <person name="Sultana T."/>
            <person name="Kesanakurti P."/>
            <person name="Hambleton S."/>
        </authorList>
    </citation>
    <scope>NUCLEOTIDE SEQUENCE</scope>
    <source>
        <strain evidence="2">DAOMC 236416</strain>
    </source>
</reference>
<protein>
    <recommendedName>
        <fullName evidence="4">F-box domain-containing protein</fullName>
    </recommendedName>
</protein>
<evidence type="ECO:0000256" key="1">
    <source>
        <dbReference type="SAM" id="MobiDB-lite"/>
    </source>
</evidence>
<sequence>MKRSQHAENKAQPAKKTKLSDQQGSSGESPDSAARRFFKIPELVHMVTPWLAKDRVDLLQLAATCKSFRVHALQTWANYLDVPLSMADKRLKLFQANPGLSRHVRYLRFYDDIVDYAFRGERHPQDVDHNQPSVDRVCCATCLDCN</sequence>
<organism evidence="2 3">
    <name type="scientific">Tilletia indica</name>
    <dbReference type="NCBI Taxonomy" id="43049"/>
    <lineage>
        <taxon>Eukaryota</taxon>
        <taxon>Fungi</taxon>
        <taxon>Dikarya</taxon>
        <taxon>Basidiomycota</taxon>
        <taxon>Ustilaginomycotina</taxon>
        <taxon>Exobasidiomycetes</taxon>
        <taxon>Tilletiales</taxon>
        <taxon>Tilletiaceae</taxon>
        <taxon>Tilletia</taxon>
    </lineage>
</organism>
<accession>A0A8T8SEW9</accession>
<evidence type="ECO:0000313" key="2">
    <source>
        <dbReference type="EMBL" id="KAE8238650.1"/>
    </source>
</evidence>
<keyword evidence="3" id="KW-1185">Reference proteome</keyword>
<dbReference type="Proteomes" id="UP000077521">
    <property type="component" value="Unassembled WGS sequence"/>
</dbReference>
<evidence type="ECO:0008006" key="4">
    <source>
        <dbReference type="Google" id="ProtNLM"/>
    </source>
</evidence>
<comment type="caution">
    <text evidence="2">The sequence shown here is derived from an EMBL/GenBank/DDBJ whole genome shotgun (WGS) entry which is preliminary data.</text>
</comment>
<dbReference type="AlphaFoldDB" id="A0A8T8SEW9"/>
<feature type="compositionally biased region" description="Polar residues" evidence="1">
    <location>
        <begin position="20"/>
        <end position="29"/>
    </location>
</feature>
<dbReference type="EMBL" id="LWDF02001464">
    <property type="protein sequence ID" value="KAE8238650.1"/>
    <property type="molecule type" value="Genomic_DNA"/>
</dbReference>
<proteinExistence type="predicted"/>